<dbReference type="EMBL" id="UINC01010948">
    <property type="protein sequence ID" value="SVA48500.1"/>
    <property type="molecule type" value="Genomic_DNA"/>
</dbReference>
<keyword evidence="1" id="KW-0378">Hydrolase</keyword>
<evidence type="ECO:0000259" key="2">
    <source>
        <dbReference type="Pfam" id="PF12697"/>
    </source>
</evidence>
<name>A0A381W7H6_9ZZZZ</name>
<feature type="non-terminal residue" evidence="3">
    <location>
        <position position="1"/>
    </location>
</feature>
<dbReference type="GO" id="GO:0016020">
    <property type="term" value="C:membrane"/>
    <property type="evidence" value="ECO:0007669"/>
    <property type="project" value="TreeGrafter"/>
</dbReference>
<reference evidence="3" key="1">
    <citation type="submission" date="2018-05" db="EMBL/GenBank/DDBJ databases">
        <authorList>
            <person name="Lanie J.A."/>
            <person name="Ng W.-L."/>
            <person name="Kazmierczak K.M."/>
            <person name="Andrzejewski T.M."/>
            <person name="Davidsen T.M."/>
            <person name="Wayne K.J."/>
            <person name="Tettelin H."/>
            <person name="Glass J.I."/>
            <person name="Rusch D."/>
            <person name="Podicherti R."/>
            <person name="Tsui H.-C.T."/>
            <person name="Winkler M.E."/>
        </authorList>
    </citation>
    <scope>NUCLEOTIDE SEQUENCE</scope>
</reference>
<organism evidence="3">
    <name type="scientific">marine metagenome</name>
    <dbReference type="NCBI Taxonomy" id="408172"/>
    <lineage>
        <taxon>unclassified sequences</taxon>
        <taxon>metagenomes</taxon>
        <taxon>ecological metagenomes</taxon>
    </lineage>
</organism>
<dbReference type="InterPro" id="IPR029058">
    <property type="entry name" value="AB_hydrolase_fold"/>
</dbReference>
<gene>
    <name evidence="3" type="ORF">METZ01_LOCUS101354</name>
</gene>
<dbReference type="Pfam" id="PF12697">
    <property type="entry name" value="Abhydrolase_6"/>
    <property type="match status" value="1"/>
</dbReference>
<feature type="domain" description="AB hydrolase-1" evidence="2">
    <location>
        <begin position="4"/>
        <end position="241"/>
    </location>
</feature>
<sequence length="265" mass="28842">WLCLFLHGIGGHADNWSSQVSLAARYMPAAALDLRGYGKSELGTEPTRVDDYCNDIRALCRHLGTRYLVLVGLSYGSWISTYYALHHGNHLAGLVVSGGCTGMSEATLDERDAFLKVRQQPLDEGRIPADFAPIVVEKISGPEATSEQRQQLLSSMAAISAATYGDALACFCQPPGVFDFSRLACPVLLMTGEHDRLAPPEELRQVSQRMVHSVNGAVDVRFEVIKGAGHVVNVEQPARFNTALGEFLTRLSIRCATETVQHVTA</sequence>
<proteinExistence type="predicted"/>
<evidence type="ECO:0000313" key="3">
    <source>
        <dbReference type="EMBL" id="SVA48500.1"/>
    </source>
</evidence>
<evidence type="ECO:0000256" key="1">
    <source>
        <dbReference type="ARBA" id="ARBA00022801"/>
    </source>
</evidence>
<dbReference type="SUPFAM" id="SSF53474">
    <property type="entry name" value="alpha/beta-Hydrolases"/>
    <property type="match status" value="1"/>
</dbReference>
<dbReference type="GO" id="GO:0016787">
    <property type="term" value="F:hydrolase activity"/>
    <property type="evidence" value="ECO:0007669"/>
    <property type="project" value="UniProtKB-KW"/>
</dbReference>
<dbReference type="AlphaFoldDB" id="A0A381W7H6"/>
<dbReference type="PANTHER" id="PTHR43798:SF31">
    <property type="entry name" value="AB HYDROLASE SUPERFAMILY PROTEIN YCLE"/>
    <property type="match status" value="1"/>
</dbReference>
<protein>
    <recommendedName>
        <fullName evidence="2">AB hydrolase-1 domain-containing protein</fullName>
    </recommendedName>
</protein>
<dbReference type="InterPro" id="IPR000073">
    <property type="entry name" value="AB_hydrolase_1"/>
</dbReference>
<dbReference type="InterPro" id="IPR050266">
    <property type="entry name" value="AB_hydrolase_sf"/>
</dbReference>
<dbReference type="Gene3D" id="3.40.50.1820">
    <property type="entry name" value="alpha/beta hydrolase"/>
    <property type="match status" value="1"/>
</dbReference>
<accession>A0A381W7H6</accession>
<dbReference type="PANTHER" id="PTHR43798">
    <property type="entry name" value="MONOACYLGLYCEROL LIPASE"/>
    <property type="match status" value="1"/>
</dbReference>